<dbReference type="PROSITE" id="PS51186">
    <property type="entry name" value="GNAT"/>
    <property type="match status" value="1"/>
</dbReference>
<dbReference type="InterPro" id="IPR016181">
    <property type="entry name" value="Acyl_CoA_acyltransferase"/>
</dbReference>
<dbReference type="Proteomes" id="UP000581688">
    <property type="component" value="Unassembled WGS sequence"/>
</dbReference>
<protein>
    <submittedName>
        <fullName evidence="3">GNAT superfamily N-acetyltransferase</fullName>
    </submittedName>
</protein>
<dbReference type="SUPFAM" id="SSF55729">
    <property type="entry name" value="Acyl-CoA N-acyltransferases (Nat)"/>
    <property type="match status" value="1"/>
</dbReference>
<organism evidence="3 4">
    <name type="scientific">Salirhabdus euzebyi</name>
    <dbReference type="NCBI Taxonomy" id="394506"/>
    <lineage>
        <taxon>Bacteria</taxon>
        <taxon>Bacillati</taxon>
        <taxon>Bacillota</taxon>
        <taxon>Bacilli</taxon>
        <taxon>Bacillales</taxon>
        <taxon>Bacillaceae</taxon>
        <taxon>Salirhabdus</taxon>
    </lineage>
</organism>
<dbReference type="GO" id="GO:0008080">
    <property type="term" value="F:N-acetyltransferase activity"/>
    <property type="evidence" value="ECO:0007669"/>
    <property type="project" value="InterPro"/>
</dbReference>
<sequence>MIRRLKDNEKPPLPLLLLADPSKEKVSSYIRRGHCYVAEKGGQIIGVFVLLSQHEHTIELMNIAIVETEQGKGYGKLLVQAAIERGKALGFKKMEVGTGNSSINQLALYQKCGFRMTSIEQNYFLQHYDEAIYENGIRCMDMVRLSVNLVPIKK</sequence>
<dbReference type="PANTHER" id="PTHR13947">
    <property type="entry name" value="GNAT FAMILY N-ACETYLTRANSFERASE"/>
    <property type="match status" value="1"/>
</dbReference>
<dbReference type="Pfam" id="PF00583">
    <property type="entry name" value="Acetyltransf_1"/>
    <property type="match status" value="1"/>
</dbReference>
<reference evidence="3 4" key="1">
    <citation type="submission" date="2020-08" db="EMBL/GenBank/DDBJ databases">
        <title>Genomic Encyclopedia of Type Strains, Phase IV (KMG-IV): sequencing the most valuable type-strain genomes for metagenomic binning, comparative biology and taxonomic classification.</title>
        <authorList>
            <person name="Goeker M."/>
        </authorList>
    </citation>
    <scope>NUCLEOTIDE SEQUENCE [LARGE SCALE GENOMIC DNA]</scope>
    <source>
        <strain evidence="3 4">DSM 19612</strain>
    </source>
</reference>
<evidence type="ECO:0000259" key="2">
    <source>
        <dbReference type="PROSITE" id="PS51186"/>
    </source>
</evidence>
<gene>
    <name evidence="3" type="ORF">HNQ94_002586</name>
</gene>
<dbReference type="CDD" id="cd04301">
    <property type="entry name" value="NAT_SF"/>
    <property type="match status" value="1"/>
</dbReference>
<comment type="caution">
    <text evidence="3">The sequence shown here is derived from an EMBL/GenBank/DDBJ whole genome shotgun (WGS) entry which is preliminary data.</text>
</comment>
<name>A0A841Q6X7_9BACI</name>
<feature type="domain" description="N-acetyltransferase" evidence="2">
    <location>
        <begin position="1"/>
        <end position="135"/>
    </location>
</feature>
<accession>A0A841Q6X7</accession>
<dbReference type="EMBL" id="JACHGH010000007">
    <property type="protein sequence ID" value="MBB6454135.1"/>
    <property type="molecule type" value="Genomic_DNA"/>
</dbReference>
<evidence type="ECO:0000313" key="3">
    <source>
        <dbReference type="EMBL" id="MBB6454135.1"/>
    </source>
</evidence>
<proteinExistence type="predicted"/>
<dbReference type="AlphaFoldDB" id="A0A841Q6X7"/>
<dbReference type="InterPro" id="IPR000182">
    <property type="entry name" value="GNAT_dom"/>
</dbReference>
<dbReference type="RefSeq" id="WP_174496769.1">
    <property type="nucleotide sequence ID" value="NZ_CADDWK010000009.1"/>
</dbReference>
<keyword evidence="4" id="KW-1185">Reference proteome</keyword>
<keyword evidence="1 3" id="KW-0808">Transferase</keyword>
<evidence type="ECO:0000256" key="1">
    <source>
        <dbReference type="ARBA" id="ARBA00022679"/>
    </source>
</evidence>
<dbReference type="InterPro" id="IPR050769">
    <property type="entry name" value="NAT_camello-type"/>
</dbReference>
<evidence type="ECO:0000313" key="4">
    <source>
        <dbReference type="Proteomes" id="UP000581688"/>
    </source>
</evidence>
<dbReference type="PANTHER" id="PTHR13947:SF37">
    <property type="entry name" value="LD18367P"/>
    <property type="match status" value="1"/>
</dbReference>
<dbReference type="Gene3D" id="3.40.630.30">
    <property type="match status" value="1"/>
</dbReference>